<protein>
    <recommendedName>
        <fullName evidence="4">Transmembrane protein</fullName>
    </recommendedName>
</protein>
<sequence>MLNQYLKLLHTQWEQTFNDDLSDTLREDPKLSLQNQSIIEFEFISLTKSKVENQWEYENFFNKKREFSFLFQLTYFINAVIQGLLFIYVKLFQVNNNTLIIYYFFHPLKKLLLKSIIGLFGQSTL</sequence>
<reference evidence="2 3" key="1">
    <citation type="journal article" date="2006" name="Nature">
        <title>Global trends of whole-genome duplications revealed by the ciliate Paramecium tetraurelia.</title>
        <authorList>
            <consortium name="Genoscope"/>
            <person name="Aury J.-M."/>
            <person name="Jaillon O."/>
            <person name="Duret L."/>
            <person name="Noel B."/>
            <person name="Jubin C."/>
            <person name="Porcel B.M."/>
            <person name="Segurens B."/>
            <person name="Daubin V."/>
            <person name="Anthouard V."/>
            <person name="Aiach N."/>
            <person name="Arnaiz O."/>
            <person name="Billaut A."/>
            <person name="Beisson J."/>
            <person name="Blanc I."/>
            <person name="Bouhouche K."/>
            <person name="Camara F."/>
            <person name="Duharcourt S."/>
            <person name="Guigo R."/>
            <person name="Gogendeau D."/>
            <person name="Katinka M."/>
            <person name="Keller A.-M."/>
            <person name="Kissmehl R."/>
            <person name="Klotz C."/>
            <person name="Koll F."/>
            <person name="Le Moue A."/>
            <person name="Lepere C."/>
            <person name="Malinsky S."/>
            <person name="Nowacki M."/>
            <person name="Nowak J.K."/>
            <person name="Plattner H."/>
            <person name="Poulain J."/>
            <person name="Ruiz F."/>
            <person name="Serrano V."/>
            <person name="Zagulski M."/>
            <person name="Dessen P."/>
            <person name="Betermier M."/>
            <person name="Weissenbach J."/>
            <person name="Scarpelli C."/>
            <person name="Schachter V."/>
            <person name="Sperling L."/>
            <person name="Meyer E."/>
            <person name="Cohen J."/>
            <person name="Wincker P."/>
        </authorList>
    </citation>
    <scope>NUCLEOTIDE SEQUENCE [LARGE SCALE GENOMIC DNA]</scope>
    <source>
        <strain evidence="2 3">Stock d4-2</strain>
    </source>
</reference>
<feature type="transmembrane region" description="Helical" evidence="1">
    <location>
        <begin position="69"/>
        <end position="88"/>
    </location>
</feature>
<proteinExistence type="predicted"/>
<accession>A0DMC6</accession>
<keyword evidence="3" id="KW-1185">Reference proteome</keyword>
<evidence type="ECO:0008006" key="4">
    <source>
        <dbReference type="Google" id="ProtNLM"/>
    </source>
</evidence>
<dbReference type="Proteomes" id="UP000000600">
    <property type="component" value="Unassembled WGS sequence"/>
</dbReference>
<dbReference type="RefSeq" id="XP_001451590.1">
    <property type="nucleotide sequence ID" value="XM_001451553.1"/>
</dbReference>
<name>A0DMC6_PARTE</name>
<dbReference type="EMBL" id="CT868496">
    <property type="protein sequence ID" value="CAK84193.1"/>
    <property type="molecule type" value="Genomic_DNA"/>
</dbReference>
<keyword evidence="1" id="KW-0472">Membrane</keyword>
<dbReference type="InParanoid" id="A0DMC6"/>
<gene>
    <name evidence="2" type="ORF">GSPATT00018411001</name>
</gene>
<dbReference type="AlphaFoldDB" id="A0DMC6"/>
<evidence type="ECO:0000313" key="3">
    <source>
        <dbReference type="Proteomes" id="UP000000600"/>
    </source>
</evidence>
<evidence type="ECO:0000256" key="1">
    <source>
        <dbReference type="SAM" id="Phobius"/>
    </source>
</evidence>
<organism evidence="2 3">
    <name type="scientific">Paramecium tetraurelia</name>
    <dbReference type="NCBI Taxonomy" id="5888"/>
    <lineage>
        <taxon>Eukaryota</taxon>
        <taxon>Sar</taxon>
        <taxon>Alveolata</taxon>
        <taxon>Ciliophora</taxon>
        <taxon>Intramacronucleata</taxon>
        <taxon>Oligohymenophorea</taxon>
        <taxon>Peniculida</taxon>
        <taxon>Parameciidae</taxon>
        <taxon>Paramecium</taxon>
    </lineage>
</organism>
<dbReference type="KEGG" id="ptm:GSPATT00018411001"/>
<dbReference type="HOGENOM" id="CLU_1997005_0_0_1"/>
<feature type="transmembrane region" description="Helical" evidence="1">
    <location>
        <begin position="100"/>
        <end position="120"/>
    </location>
</feature>
<keyword evidence="1" id="KW-0812">Transmembrane</keyword>
<dbReference type="GeneID" id="5037375"/>
<keyword evidence="1" id="KW-1133">Transmembrane helix</keyword>
<evidence type="ECO:0000313" key="2">
    <source>
        <dbReference type="EMBL" id="CAK84193.1"/>
    </source>
</evidence>